<keyword evidence="4" id="KW-1185">Reference proteome</keyword>
<feature type="compositionally biased region" description="Basic and acidic residues" evidence="1">
    <location>
        <begin position="482"/>
        <end position="496"/>
    </location>
</feature>
<dbReference type="STRING" id="106004.A0A1Y2EQS6"/>
<evidence type="ECO:0000313" key="4">
    <source>
        <dbReference type="Proteomes" id="UP000193467"/>
    </source>
</evidence>
<dbReference type="Gene3D" id="3.50.50.60">
    <property type="entry name" value="FAD/NAD(P)-binding domain"/>
    <property type="match status" value="1"/>
</dbReference>
<dbReference type="Gene3D" id="3.30.9.10">
    <property type="entry name" value="D-Amino Acid Oxidase, subunit A, domain 2"/>
    <property type="match status" value="1"/>
</dbReference>
<dbReference type="Proteomes" id="UP000193467">
    <property type="component" value="Unassembled WGS sequence"/>
</dbReference>
<sequence length="496" mass="53452">MAYQDNPTKLFSYLETATFPPCAPPHPAPLDSFWTRSFTSPLTKRNSEGAVPETSDIVVIGSGITGICAATRLVEQVADADQLAIVVLEARDFCSGATGRNGGHVTSLPVLQFGAITSLYGGEEAKRAVELEDRAVEFFVETCKQEGWEREVDLVQGGNIHLFDDEASAEAVKSELKAAEKAGIDVSKITWLSKNEVATRVGAEAFAGVAIPSSNLYPLRFVTALFQRALRQISQAGDNPPVSLDVYTHTVVSTIEPSSHSPYRWTVQTSRGPILARSVIHATNGYASSVVPSLASGPSRIVPTRGQVLAYAPQPTSNPRWTTAFSAPHSREYFFQRPNGGPIIIGGARAAAGAPYEFGVSDDSQVNDRVEEELREYLPKQFPRWFADGKEGHVDQSWTGVMGYREGGVPLVGQLYVDGEARVGQFISAGYSGHGVVRAPVCGQAIADMALAELRGESFKMPDWMPEHFLSTAHGSANKAAVPEEHEEKGSKCLVV</sequence>
<dbReference type="Pfam" id="PF01266">
    <property type="entry name" value="DAO"/>
    <property type="match status" value="1"/>
</dbReference>
<dbReference type="OrthoDB" id="429143at2759"/>
<dbReference type="PANTHER" id="PTHR13847:SF260">
    <property type="entry name" value="FAD DEPENDENT OXIDOREDUCTASE DOMAIN-CONTAINING PROTEIN"/>
    <property type="match status" value="1"/>
</dbReference>
<reference evidence="3 4" key="1">
    <citation type="submission" date="2016-07" db="EMBL/GenBank/DDBJ databases">
        <title>Pervasive Adenine N6-methylation of Active Genes in Fungi.</title>
        <authorList>
            <consortium name="DOE Joint Genome Institute"/>
            <person name="Mondo S.J."/>
            <person name="Dannebaum R.O."/>
            <person name="Kuo R.C."/>
            <person name="Labutti K."/>
            <person name="Haridas S."/>
            <person name="Kuo A."/>
            <person name="Salamov A."/>
            <person name="Ahrendt S.R."/>
            <person name="Lipzen A."/>
            <person name="Sullivan W."/>
            <person name="Andreopoulos W.B."/>
            <person name="Clum A."/>
            <person name="Lindquist E."/>
            <person name="Daum C."/>
            <person name="Ramamoorthy G.K."/>
            <person name="Gryganskyi A."/>
            <person name="Culley D."/>
            <person name="Magnuson J.K."/>
            <person name="James T.Y."/>
            <person name="O'Malley M.A."/>
            <person name="Stajich J.E."/>
            <person name="Spatafora J.W."/>
            <person name="Visel A."/>
            <person name="Grigoriev I.V."/>
        </authorList>
    </citation>
    <scope>NUCLEOTIDE SEQUENCE [LARGE SCALE GENOMIC DNA]</scope>
    <source>
        <strain evidence="3 4">62-1032</strain>
    </source>
</reference>
<feature type="domain" description="FAD dependent oxidoreductase" evidence="2">
    <location>
        <begin position="56"/>
        <end position="449"/>
    </location>
</feature>
<dbReference type="GO" id="GO:0005737">
    <property type="term" value="C:cytoplasm"/>
    <property type="evidence" value="ECO:0007669"/>
    <property type="project" value="TreeGrafter"/>
</dbReference>
<gene>
    <name evidence="3" type="ORF">BCR35DRAFT_307103</name>
</gene>
<accession>A0A1Y2EQS6</accession>
<dbReference type="InterPro" id="IPR036188">
    <property type="entry name" value="FAD/NAD-bd_sf"/>
</dbReference>
<comment type="caution">
    <text evidence="3">The sequence shown here is derived from an EMBL/GenBank/DDBJ whole genome shotgun (WGS) entry which is preliminary data.</text>
</comment>
<evidence type="ECO:0000313" key="3">
    <source>
        <dbReference type="EMBL" id="ORY73644.1"/>
    </source>
</evidence>
<evidence type="ECO:0000256" key="1">
    <source>
        <dbReference type="SAM" id="MobiDB-lite"/>
    </source>
</evidence>
<protein>
    <submittedName>
        <fullName evidence="3">FAD dependent oxidoreductase-domain-containing protein</fullName>
    </submittedName>
</protein>
<dbReference type="SUPFAM" id="SSF51905">
    <property type="entry name" value="FAD/NAD(P)-binding domain"/>
    <property type="match status" value="1"/>
</dbReference>
<feature type="region of interest" description="Disordered" evidence="1">
    <location>
        <begin position="475"/>
        <end position="496"/>
    </location>
</feature>
<dbReference type="InterPro" id="IPR006076">
    <property type="entry name" value="FAD-dep_OxRdtase"/>
</dbReference>
<dbReference type="InParanoid" id="A0A1Y2EQS6"/>
<name>A0A1Y2EQS6_9BASI</name>
<evidence type="ECO:0000259" key="2">
    <source>
        <dbReference type="Pfam" id="PF01266"/>
    </source>
</evidence>
<dbReference type="EMBL" id="MCGR01000045">
    <property type="protein sequence ID" value="ORY73644.1"/>
    <property type="molecule type" value="Genomic_DNA"/>
</dbReference>
<dbReference type="AlphaFoldDB" id="A0A1Y2EQS6"/>
<proteinExistence type="predicted"/>
<dbReference type="PANTHER" id="PTHR13847">
    <property type="entry name" value="SARCOSINE DEHYDROGENASE-RELATED"/>
    <property type="match status" value="1"/>
</dbReference>
<organism evidence="3 4">
    <name type="scientific">Leucosporidium creatinivorum</name>
    <dbReference type="NCBI Taxonomy" id="106004"/>
    <lineage>
        <taxon>Eukaryota</taxon>
        <taxon>Fungi</taxon>
        <taxon>Dikarya</taxon>
        <taxon>Basidiomycota</taxon>
        <taxon>Pucciniomycotina</taxon>
        <taxon>Microbotryomycetes</taxon>
        <taxon>Leucosporidiales</taxon>
        <taxon>Leucosporidium</taxon>
    </lineage>
</organism>